<keyword evidence="4" id="KW-0133">Cell shape</keyword>
<feature type="compositionally biased region" description="Basic and acidic residues" evidence="9">
    <location>
        <begin position="1"/>
        <end position="10"/>
    </location>
</feature>
<dbReference type="AlphaFoldDB" id="A0A2N5IY38"/>
<keyword evidence="3" id="KW-0808">Transferase</keyword>
<keyword evidence="11" id="KW-1185">Reference proteome</keyword>
<evidence type="ECO:0000313" key="11">
    <source>
        <dbReference type="Proteomes" id="UP000234935"/>
    </source>
</evidence>
<name>A0A2N5IY38_9BIFI</name>
<dbReference type="InterPro" id="IPR050644">
    <property type="entry name" value="PG_Glycine_Bridge_Synth"/>
</dbReference>
<evidence type="ECO:0000256" key="5">
    <source>
        <dbReference type="ARBA" id="ARBA00022984"/>
    </source>
</evidence>
<dbReference type="Pfam" id="PF02388">
    <property type="entry name" value="FemAB"/>
    <property type="match status" value="1"/>
</dbReference>
<evidence type="ECO:0000256" key="4">
    <source>
        <dbReference type="ARBA" id="ARBA00022960"/>
    </source>
</evidence>
<comment type="caution">
    <text evidence="10">The sequence shown here is derived from an EMBL/GenBank/DDBJ whole genome shotgun (WGS) entry which is preliminary data.</text>
</comment>
<comment type="similarity">
    <text evidence="1">Belongs to the FemABX family.</text>
</comment>
<dbReference type="RefSeq" id="WP_081663954.1">
    <property type="nucleotide sequence ID" value="NZ_NMYC01000005.1"/>
</dbReference>
<dbReference type="Proteomes" id="UP000234935">
    <property type="component" value="Unassembled WGS sequence"/>
</dbReference>
<evidence type="ECO:0000256" key="7">
    <source>
        <dbReference type="ARBA" id="ARBA00023316"/>
    </source>
</evidence>
<dbReference type="PANTHER" id="PTHR36174:SF2">
    <property type="entry name" value="AMINOACYLTRANSFERASE FEMA"/>
    <property type="match status" value="1"/>
</dbReference>
<evidence type="ECO:0000256" key="6">
    <source>
        <dbReference type="ARBA" id="ARBA00023315"/>
    </source>
</evidence>
<dbReference type="GO" id="GO:0071555">
    <property type="term" value="P:cell wall organization"/>
    <property type="evidence" value="ECO:0007669"/>
    <property type="project" value="UniProtKB-KW"/>
</dbReference>
<dbReference type="PROSITE" id="PS51191">
    <property type="entry name" value="FEMABX"/>
    <property type="match status" value="1"/>
</dbReference>
<dbReference type="EMBL" id="NMYC01000005">
    <property type="protein sequence ID" value="PLS26850.1"/>
    <property type="molecule type" value="Genomic_DNA"/>
</dbReference>
<proteinExistence type="inferred from homology"/>
<organism evidence="10 11">
    <name type="scientific">Bifidobacterium anseris</name>
    <dbReference type="NCBI Taxonomy" id="2020963"/>
    <lineage>
        <taxon>Bacteria</taxon>
        <taxon>Bacillati</taxon>
        <taxon>Actinomycetota</taxon>
        <taxon>Actinomycetes</taxon>
        <taxon>Bifidobacteriales</taxon>
        <taxon>Bifidobacteriaceae</taxon>
        <taxon>Bifidobacterium</taxon>
    </lineage>
</organism>
<dbReference type="SUPFAM" id="SSF55729">
    <property type="entry name" value="Acyl-CoA N-acyltransferases (Nat)"/>
    <property type="match status" value="2"/>
</dbReference>
<reference evidence="10 11" key="1">
    <citation type="submission" date="2017-07" db="EMBL/GenBank/DDBJ databases">
        <title>Bifidobacterium novel species.</title>
        <authorList>
            <person name="Lugli G.A."/>
            <person name="Milani C."/>
            <person name="Duranti S."/>
            <person name="Mangifesta M."/>
        </authorList>
    </citation>
    <scope>NUCLEOTIDE SEQUENCE [LARGE SCALE GENOMIC DNA]</scope>
    <source>
        <strain evidence="11">Goo31D</strain>
    </source>
</reference>
<feature type="coiled-coil region" evidence="8">
    <location>
        <begin position="266"/>
        <end position="319"/>
    </location>
</feature>
<keyword evidence="5" id="KW-0573">Peptidoglycan synthesis</keyword>
<dbReference type="OrthoDB" id="9785911at2"/>
<dbReference type="GO" id="GO:0008360">
    <property type="term" value="P:regulation of cell shape"/>
    <property type="evidence" value="ECO:0007669"/>
    <property type="project" value="UniProtKB-KW"/>
</dbReference>
<evidence type="ECO:0000256" key="3">
    <source>
        <dbReference type="ARBA" id="ARBA00022679"/>
    </source>
</evidence>
<keyword evidence="2" id="KW-0963">Cytoplasm</keyword>
<dbReference type="Gene3D" id="3.40.630.30">
    <property type="match status" value="2"/>
</dbReference>
<dbReference type="InterPro" id="IPR016181">
    <property type="entry name" value="Acyl_CoA_acyltransferase"/>
</dbReference>
<gene>
    <name evidence="10" type="ORF">CGZ88_1335</name>
</gene>
<evidence type="ECO:0000256" key="9">
    <source>
        <dbReference type="SAM" id="MobiDB-lite"/>
    </source>
</evidence>
<evidence type="ECO:0000256" key="8">
    <source>
        <dbReference type="SAM" id="Coils"/>
    </source>
</evidence>
<sequence>MTANDTHDAGQRTGQGARRWTAAQLTAEQLDALSARDPRGNFQQSSRMATLAAKHGVTCSNVGLEDGDGHVVAGAMIAYTPSRFGMSGSIWLGPLCDPDDTPMLSAVSDAIHADAKRHHAIEVAAWPNLVYRLRASDGTPSEAPHDGYLRAFEALGWRHQPFTRGYDSVINRWVYVKDLSAYTTADELLGSYEKRTQWSIGRARSMGVVVKEVGADELGVFADIERQTAQRRHFAYRGEQYFHDFAAAFGNRAHFLIAYIDTAAYEASMQEKVRRLEEVVSELEEKIAQRETTKLRRRHNEESSNLKAARKRLDAARELTARGAMLPAACSLFVTHPRETVYLYSGSVEEYKPFYASALIQHEAMVRLCLDKGITRYNFYGIDGVFDDPDDEGHGVLEFKQGFNGQVEELVGEFTLPVSRTRIALRNTLKKVLG</sequence>
<accession>A0A2N5IY38</accession>
<feature type="region of interest" description="Disordered" evidence="9">
    <location>
        <begin position="1"/>
        <end position="20"/>
    </location>
</feature>
<protein>
    <submittedName>
        <fullName evidence="10">Peptidoglycan bridge formation protein FemAB</fullName>
    </submittedName>
</protein>
<dbReference type="Gene3D" id="1.20.58.90">
    <property type="match status" value="1"/>
</dbReference>
<evidence type="ECO:0000313" key="10">
    <source>
        <dbReference type="EMBL" id="PLS26850.1"/>
    </source>
</evidence>
<dbReference type="GO" id="GO:0016755">
    <property type="term" value="F:aminoacyltransferase activity"/>
    <property type="evidence" value="ECO:0007669"/>
    <property type="project" value="InterPro"/>
</dbReference>
<dbReference type="GO" id="GO:0009252">
    <property type="term" value="P:peptidoglycan biosynthetic process"/>
    <property type="evidence" value="ECO:0007669"/>
    <property type="project" value="UniProtKB-KW"/>
</dbReference>
<dbReference type="InterPro" id="IPR003447">
    <property type="entry name" value="FEMABX"/>
</dbReference>
<keyword evidence="6" id="KW-0012">Acyltransferase</keyword>
<keyword evidence="7" id="KW-0961">Cell wall biogenesis/degradation</keyword>
<dbReference type="PANTHER" id="PTHR36174">
    <property type="entry name" value="LIPID II:GLYCINE GLYCYLTRANSFERASE"/>
    <property type="match status" value="1"/>
</dbReference>
<evidence type="ECO:0000256" key="1">
    <source>
        <dbReference type="ARBA" id="ARBA00009943"/>
    </source>
</evidence>
<keyword evidence="8" id="KW-0175">Coiled coil</keyword>
<evidence type="ECO:0000256" key="2">
    <source>
        <dbReference type="ARBA" id="ARBA00022490"/>
    </source>
</evidence>